<keyword evidence="4 7" id="KW-0812">Transmembrane</keyword>
<feature type="transmembrane region" description="Helical" evidence="7">
    <location>
        <begin position="352"/>
        <end position="371"/>
    </location>
</feature>
<dbReference type="Pfam" id="PF01040">
    <property type="entry name" value="UbiA"/>
    <property type="match status" value="1"/>
</dbReference>
<keyword evidence="6 7" id="KW-0472">Membrane</keyword>
<proteinExistence type="inferred from homology"/>
<gene>
    <name evidence="8" type="ORF">CSSPJE1EN2_LOCUS7448</name>
</gene>
<dbReference type="EMBL" id="OZ023715">
    <property type="protein sequence ID" value="CAK9864453.1"/>
    <property type="molecule type" value="Genomic_DNA"/>
</dbReference>
<feature type="transmembrane region" description="Helical" evidence="7">
    <location>
        <begin position="309"/>
        <end position="326"/>
    </location>
</feature>
<evidence type="ECO:0000256" key="3">
    <source>
        <dbReference type="ARBA" id="ARBA00022679"/>
    </source>
</evidence>
<evidence type="ECO:0000256" key="6">
    <source>
        <dbReference type="ARBA" id="ARBA00023136"/>
    </source>
</evidence>
<keyword evidence="3" id="KW-0808">Transferase</keyword>
<evidence type="ECO:0000256" key="5">
    <source>
        <dbReference type="ARBA" id="ARBA00022989"/>
    </source>
</evidence>
<accession>A0ABP1APG3</accession>
<evidence type="ECO:0000313" key="9">
    <source>
        <dbReference type="Proteomes" id="UP001497522"/>
    </source>
</evidence>
<dbReference type="PANTHER" id="PTHR43009:SF7">
    <property type="entry name" value="HOMOGENTISATE GERANYLGERANYLTRANSFERASE, CHLOROPLASTIC"/>
    <property type="match status" value="1"/>
</dbReference>
<dbReference type="Proteomes" id="UP001497522">
    <property type="component" value="Chromosome 14"/>
</dbReference>
<feature type="transmembrane region" description="Helical" evidence="7">
    <location>
        <begin position="216"/>
        <end position="238"/>
    </location>
</feature>
<dbReference type="InterPro" id="IPR044502">
    <property type="entry name" value="AtHST-like"/>
</dbReference>
<evidence type="ECO:0000256" key="4">
    <source>
        <dbReference type="ARBA" id="ARBA00022692"/>
    </source>
</evidence>
<evidence type="ECO:0000256" key="7">
    <source>
        <dbReference type="SAM" id="Phobius"/>
    </source>
</evidence>
<feature type="transmembrane region" description="Helical" evidence="7">
    <location>
        <begin position="407"/>
        <end position="427"/>
    </location>
</feature>
<sequence length="431" mass="47689">MEALNRAQIFNPRARVQAYQQIKLTAQLSQQRASICSRKTTAFTKVVESQSMNQAPIFRIPFAGVCISTQPICSHNGNVVPGRHILIRPYKAGRKLKFCILATARPMELDEGSAAPAADVEEVIVEAGVGWFDWFDPFSRFCRPHTIIGSALGVTSVSLMAVQSPADISMTFFVGLLQALIPALCMNVYIVGLNQIHDIEIDKVNKPYLPLASGEYSSATGIALVTTFAAVSLAIGAYVGSRPLMWALTVSLVLGTAYSVDLPFLRWKRSAIAAASCILVVRAIVVQLGFYLHMQVSVFRRAAVMTRPLWFITGFMCFFSIVIALSKDIPDVEGDRVFGIRSFSVRMGKKRVFWLCVWLLEAAYTAALVVGLTSPTLWTKVAMGVGHIAFASILWMRSQNVDLKSTAAIAAWYMFIWKLFYAEYILIPFMR</sequence>
<keyword evidence="5 7" id="KW-1133">Transmembrane helix</keyword>
<dbReference type="NCBIfam" id="NF009525">
    <property type="entry name" value="PRK12887.1"/>
    <property type="match status" value="1"/>
</dbReference>
<protein>
    <recommendedName>
        <fullName evidence="10">Homogentisate phytyltransferase</fullName>
    </recommendedName>
</protein>
<feature type="transmembrane region" description="Helical" evidence="7">
    <location>
        <begin position="172"/>
        <end position="196"/>
    </location>
</feature>
<evidence type="ECO:0000256" key="1">
    <source>
        <dbReference type="ARBA" id="ARBA00004141"/>
    </source>
</evidence>
<comment type="subcellular location">
    <subcellularLocation>
        <location evidence="1">Membrane</location>
        <topology evidence="1">Multi-pass membrane protein</topology>
    </subcellularLocation>
</comment>
<dbReference type="InterPro" id="IPR044878">
    <property type="entry name" value="UbiA_sf"/>
</dbReference>
<comment type="similarity">
    <text evidence="2">Belongs to the UbiA prenyltransferase family.</text>
</comment>
<feature type="transmembrane region" description="Helical" evidence="7">
    <location>
        <begin position="244"/>
        <end position="265"/>
    </location>
</feature>
<evidence type="ECO:0000256" key="2">
    <source>
        <dbReference type="ARBA" id="ARBA00005985"/>
    </source>
</evidence>
<dbReference type="Gene3D" id="1.10.357.140">
    <property type="entry name" value="UbiA prenyltransferase"/>
    <property type="match status" value="1"/>
</dbReference>
<organism evidence="8 9">
    <name type="scientific">Sphagnum jensenii</name>
    <dbReference type="NCBI Taxonomy" id="128206"/>
    <lineage>
        <taxon>Eukaryota</taxon>
        <taxon>Viridiplantae</taxon>
        <taxon>Streptophyta</taxon>
        <taxon>Embryophyta</taxon>
        <taxon>Bryophyta</taxon>
        <taxon>Sphagnophytina</taxon>
        <taxon>Sphagnopsida</taxon>
        <taxon>Sphagnales</taxon>
        <taxon>Sphagnaceae</taxon>
        <taxon>Sphagnum</taxon>
    </lineage>
</organism>
<dbReference type="CDD" id="cd13960">
    <property type="entry name" value="PT_UbiA_HPT1"/>
    <property type="match status" value="1"/>
</dbReference>
<dbReference type="InterPro" id="IPR000537">
    <property type="entry name" value="UbiA_prenyltransferase"/>
</dbReference>
<dbReference type="PANTHER" id="PTHR43009">
    <property type="entry name" value="HOMOGENTISATE SOLANESYLTRANSFERASE, CHLOROPLASTIC"/>
    <property type="match status" value="1"/>
</dbReference>
<reference evidence="8" key="1">
    <citation type="submission" date="2024-03" db="EMBL/GenBank/DDBJ databases">
        <authorList>
            <consortium name="ELIXIR-Norway"/>
            <consortium name="Elixir Norway"/>
        </authorList>
    </citation>
    <scope>NUCLEOTIDE SEQUENCE</scope>
</reference>
<feature type="transmembrane region" description="Helical" evidence="7">
    <location>
        <begin position="377"/>
        <end position="395"/>
    </location>
</feature>
<feature type="transmembrane region" description="Helical" evidence="7">
    <location>
        <begin position="272"/>
        <end position="294"/>
    </location>
</feature>
<name>A0ABP1APG3_9BRYO</name>
<evidence type="ECO:0008006" key="10">
    <source>
        <dbReference type="Google" id="ProtNLM"/>
    </source>
</evidence>
<evidence type="ECO:0000313" key="8">
    <source>
        <dbReference type="EMBL" id="CAK9864453.1"/>
    </source>
</evidence>
<keyword evidence="9" id="KW-1185">Reference proteome</keyword>